<keyword evidence="4" id="KW-1185">Reference proteome</keyword>
<evidence type="ECO:0000259" key="1">
    <source>
        <dbReference type="Pfam" id="PF13550"/>
    </source>
</evidence>
<proteinExistence type="predicted"/>
<accession>A0ABT6X864</accession>
<gene>
    <name evidence="3" type="ORF">QLQ16_10715</name>
</gene>
<dbReference type="InterPro" id="IPR056490">
    <property type="entry name" value="Rcc01698_C"/>
</dbReference>
<comment type="caution">
    <text evidence="3">The sequence shown here is derived from an EMBL/GenBank/DDBJ whole genome shotgun (WGS) entry which is preliminary data.</text>
</comment>
<reference evidence="3" key="1">
    <citation type="submission" date="2023-05" db="EMBL/GenBank/DDBJ databases">
        <title>Limnohabitans sp. strain HM2-2 Genome sequencing and assembly.</title>
        <authorList>
            <person name="Jung Y."/>
        </authorList>
    </citation>
    <scope>NUCLEOTIDE SEQUENCE</scope>
    <source>
        <strain evidence="3">HM2-2</strain>
    </source>
</reference>
<feature type="domain" description="Tip attachment protein J" evidence="1">
    <location>
        <begin position="234"/>
        <end position="418"/>
    </location>
</feature>
<evidence type="ECO:0000313" key="4">
    <source>
        <dbReference type="Proteomes" id="UP001431902"/>
    </source>
</evidence>
<protein>
    <submittedName>
        <fullName evidence="3">Phage tail protein</fullName>
    </submittedName>
</protein>
<name>A0ABT6X864_9BURK</name>
<dbReference type="InterPro" id="IPR032876">
    <property type="entry name" value="J_dom"/>
</dbReference>
<sequence>MSGGGGTISTSEPRLGALRVQQSSYGLALPIVYGRTRISGNLIWYGDFVAIATTTTTNSGGKGGGGGVSQQSTTYTYEAAVMLALCEGPVVGITSIWQAKNRFEAVAASGSQPAQSAIEQLALSFASGMPGQPTWSHLTANHPAQALGYTSTALLYSANFSLTNNAEVENHTFEVDAKLQFGGSVVDAEPSAIVQDLLTNTQYGAAFPAGSLASLATYSDYCRAMGLFISPAFTQQLEAREHLKTITDMTNSACVWSEGKLKIIPYGDETITGNGATYTPNLTPIYDLTDDDFIIGSVGEDPVKCLRRTPADAFNQVQVEYLNRANAYNVEIVEAKDQANIEKFGLRPRDPIKMHGICEAAVARRAAQLQLQRSLYVRNEYEFRLGWRYVLLEPMDLVTLTDEGLGLNRTPVRIISVEEDSEGLLSLRAEDYPFGVASATLYPTQAGAGFSADYNAAPGNVATPVFFEPPIELATATGLEVWCAVSGQAGTAGDLWGGCNVWASIDGVTYKQVGTVRGGARYGTTTAALASNGNSMPVALAGRGGQMLSGTAQDAQLLNTLCWVGTPAGGEFVAHTTATLTAPNAYTLGGLVRGAYTTPMVAHGSGQQFVRVDDAICKGDPLDVAMIGQPLYFKFCSFNAYGGGTQTLTEVQAYSYTITGSMLKLPPSNVTGLGLQIEGNGVRVSWAACPDVDYASTIVRLGASWAAGAEVANKSATSHLLGWQLAGPLKVWAAHVDQYGNTSTTPASATITITAPAAVVGLALSSNTTGLAAKWTMPALAATAQPVDRVELSWSVNFATLIQSTKATSVQLPWVTPGLKELFVRAIDVAGNVGPTASASLVVRSPSAPVGLGVAIGTQGPVASWGAPAVAADQQPLGGVQLSYWADFSNIIETRSATSVDLGWLSAGTRTLYARYTDLAGNSGAAASIAFSVSAPSAPAALQLGFGTSSIEASWQAPAVAASQQALDRVELSWASAFTSIIDGRKSTTTTFGWMAAGTYTLYARYVDMAGNIGAVSQATLQVQAPAQPVMTAVETQVNLVTLRWQDAKTSQPIRKYAIYYGEAGTALAAAMLYGSAGADSRSDILQYRSSGAKVAYLVAEDVAGNVGAARQIDLNIKMPDNFVLSTEYYEDWQSTELTNGTIVGGAAGQIILPAYDGRTWGQRLSNNGWTTAQQKVSAGYPVLVQPVPASGKHVERKDCGKIIATSVVRVTPTVLSSSVAGYTPTIRIRASVGASTASWQPWLVGESASFSDFQHVEVEYSVVSDGKGFVVLDDLYVKVEVTEITESATLVLNPADLAGTAYTCTKPFLDVRAVQVTPVGANSMARPPYYVIDDSTLPAKVYVFAHDASNNRTGGTVSLFMTGV</sequence>
<dbReference type="Pfam" id="PF23666">
    <property type="entry name" value="Rcc01698_C"/>
    <property type="match status" value="1"/>
</dbReference>
<evidence type="ECO:0000259" key="2">
    <source>
        <dbReference type="Pfam" id="PF23666"/>
    </source>
</evidence>
<feature type="domain" description="Rcc01698-like C-terminal" evidence="2">
    <location>
        <begin position="527"/>
        <end position="610"/>
    </location>
</feature>
<dbReference type="Proteomes" id="UP001431902">
    <property type="component" value="Unassembled WGS sequence"/>
</dbReference>
<evidence type="ECO:0000313" key="3">
    <source>
        <dbReference type="EMBL" id="MDI9234308.1"/>
    </source>
</evidence>
<dbReference type="EMBL" id="JASGBH010000007">
    <property type="protein sequence ID" value="MDI9234308.1"/>
    <property type="molecule type" value="Genomic_DNA"/>
</dbReference>
<dbReference type="Pfam" id="PF13550">
    <property type="entry name" value="Phage-tail_3"/>
    <property type="match status" value="1"/>
</dbReference>
<organism evidence="3 4">
    <name type="scientific">Limnohabitans lacus</name>
    <dbReference type="NCBI Taxonomy" id="3045173"/>
    <lineage>
        <taxon>Bacteria</taxon>
        <taxon>Pseudomonadati</taxon>
        <taxon>Pseudomonadota</taxon>
        <taxon>Betaproteobacteria</taxon>
        <taxon>Burkholderiales</taxon>
        <taxon>Comamonadaceae</taxon>
        <taxon>Limnohabitans</taxon>
    </lineage>
</organism>
<dbReference type="RefSeq" id="WP_283224682.1">
    <property type="nucleotide sequence ID" value="NZ_JASGBH010000007.1"/>
</dbReference>